<dbReference type="GO" id="GO:0003676">
    <property type="term" value="F:nucleic acid binding"/>
    <property type="evidence" value="ECO:0007669"/>
    <property type="project" value="InterPro"/>
</dbReference>
<dbReference type="CDD" id="cd22362">
    <property type="entry name" value="TnsA_endonuclease-like"/>
    <property type="match status" value="1"/>
</dbReference>
<dbReference type="STRING" id="1322246.BN4_11517"/>
<evidence type="ECO:0000259" key="1">
    <source>
        <dbReference type="Pfam" id="PF08721"/>
    </source>
</evidence>
<dbReference type="Gene3D" id="1.10.10.10">
    <property type="entry name" value="Winged helix-like DNA-binding domain superfamily/Winged helix DNA-binding domain"/>
    <property type="match status" value="1"/>
</dbReference>
<feature type="domain" description="TnsA endonuclease N-terminal" evidence="2">
    <location>
        <begin position="40"/>
        <end position="131"/>
    </location>
</feature>
<dbReference type="InterPro" id="IPR036390">
    <property type="entry name" value="WH_DNA-bd_sf"/>
</dbReference>
<evidence type="ECO:0000259" key="2">
    <source>
        <dbReference type="Pfam" id="PF08722"/>
    </source>
</evidence>
<dbReference type="HOGENOM" id="CLU_076083_0_0_7"/>
<name>M1WS78_PSEP2</name>
<dbReference type="Proteomes" id="UP000011724">
    <property type="component" value="Chromosome"/>
</dbReference>
<dbReference type="AlphaFoldDB" id="M1WS78"/>
<dbReference type="Pfam" id="PF08722">
    <property type="entry name" value="Tn7_TnsA-like_N"/>
    <property type="match status" value="1"/>
</dbReference>
<evidence type="ECO:0000313" key="3">
    <source>
        <dbReference type="EMBL" id="CCH48752.1"/>
    </source>
</evidence>
<dbReference type="Gene3D" id="3.40.1350.10">
    <property type="match status" value="1"/>
</dbReference>
<evidence type="ECO:0000313" key="4">
    <source>
        <dbReference type="Proteomes" id="UP000011724"/>
    </source>
</evidence>
<dbReference type="KEGG" id="dpi:BN4_11517"/>
<feature type="domain" description="TnsA endonuclease C-terminal" evidence="1">
    <location>
        <begin position="133"/>
        <end position="212"/>
    </location>
</feature>
<dbReference type="Pfam" id="PF08721">
    <property type="entry name" value="Tn7_Tnp_TnsA_C"/>
    <property type="match status" value="1"/>
</dbReference>
<protein>
    <submittedName>
        <fullName evidence="3">Transposon Tn7 transposition protein tnsA</fullName>
    </submittedName>
</protein>
<dbReference type="InterPro" id="IPR011856">
    <property type="entry name" value="tRNA_endonuc-like_dom_sf"/>
</dbReference>
<dbReference type="SUPFAM" id="SSF52980">
    <property type="entry name" value="Restriction endonuclease-like"/>
    <property type="match status" value="1"/>
</dbReference>
<reference evidence="3 4" key="1">
    <citation type="journal article" date="2013" name="PLoS ONE">
        <title>The first genomic and proteomic characterization of a deep-sea sulfate reducer: insights into the piezophilic lifestyle of Desulfovibrio piezophilus.</title>
        <authorList>
            <person name="Pradel N."/>
            <person name="Ji B."/>
            <person name="Gimenez G."/>
            <person name="Talla E."/>
            <person name="Lenoble P."/>
            <person name="Garel M."/>
            <person name="Tamburini C."/>
            <person name="Fourquet P."/>
            <person name="Lebrun R."/>
            <person name="Bertin P."/>
            <person name="Denis Y."/>
            <person name="Pophillat M."/>
            <person name="Barbe V."/>
            <person name="Ollivier B."/>
            <person name="Dolla A."/>
        </authorList>
    </citation>
    <scope>NUCLEOTIDE SEQUENCE [LARGE SCALE GENOMIC DNA]</scope>
    <source>
        <strain evidence="4">DSM 10523 / SB164P1</strain>
    </source>
</reference>
<dbReference type="eggNOG" id="ENOG502Z9E1">
    <property type="taxonomic scope" value="Bacteria"/>
</dbReference>
<dbReference type="EMBL" id="FO203427">
    <property type="protein sequence ID" value="CCH48752.1"/>
    <property type="molecule type" value="Genomic_DNA"/>
</dbReference>
<dbReference type="InterPro" id="IPR014832">
    <property type="entry name" value="TnsA_C"/>
</dbReference>
<accession>M1WS78</accession>
<organism evidence="3 4">
    <name type="scientific">Pseudodesulfovibrio piezophilus (strain DSM 21447 / JCM 15486 / C1TLV30)</name>
    <name type="common">Desulfovibrio piezophilus</name>
    <dbReference type="NCBI Taxonomy" id="1322246"/>
    <lineage>
        <taxon>Bacteria</taxon>
        <taxon>Pseudomonadati</taxon>
        <taxon>Thermodesulfobacteriota</taxon>
        <taxon>Desulfovibrionia</taxon>
        <taxon>Desulfovibrionales</taxon>
        <taxon>Desulfovibrionaceae</taxon>
    </lineage>
</organism>
<sequence length="241" mass="28296">MWDVPSQGRSHRIFGHKVRRTHHLFSDLELAVFLPLEWQQDVTDIREQFPLQRELTIEIADQYGITHPSASGVLQYMTSDFLVDTSRSDKMRVALQAKYSDELQKPRMIEKLELERRYWEQKGVHWHLVTEKEISSVALENIKWLYPAQRDEIEDADLKHRADFYSHHFAENKESTLINLAKSLEVAYDLAPGESLREIRQLLSQRVFSFDINIAFRKLAPRDLVAAEAVTLEEMLHVQNQ</sequence>
<dbReference type="PATRIC" id="fig|879567.3.peg.1588"/>
<proteinExistence type="predicted"/>
<keyword evidence="4" id="KW-1185">Reference proteome</keyword>
<dbReference type="InterPro" id="IPR014833">
    <property type="entry name" value="TnsA_N"/>
</dbReference>
<dbReference type="InterPro" id="IPR011335">
    <property type="entry name" value="Restrct_endonuc-II-like"/>
</dbReference>
<reference evidence="4" key="2">
    <citation type="journal article" date="2013" name="Stand. Genomic Sci.">
        <title>Complete genome sequence of Desulfocapsa sulfexigens, a marine deltaproteobacterium specialized in disproportionating inorganic sulfur compounds.</title>
        <authorList>
            <person name="Finster K.W."/>
            <person name="Kjeldsen K.U."/>
            <person name="Kube M."/>
            <person name="Reinhardt R."/>
            <person name="Mussmann M."/>
            <person name="Amann R."/>
            <person name="Schreiber L."/>
        </authorList>
    </citation>
    <scope>NUCLEOTIDE SEQUENCE [LARGE SCALE GENOMIC DNA]</scope>
    <source>
        <strain evidence="4">DSM 10523 / SB164P1</strain>
    </source>
</reference>
<dbReference type="SUPFAM" id="SSF46785">
    <property type="entry name" value="Winged helix' DNA-binding domain"/>
    <property type="match status" value="1"/>
</dbReference>
<gene>
    <name evidence="3" type="primary">tnsA</name>
    <name evidence="3" type="ordered locus">BN4_11517</name>
</gene>
<dbReference type="InterPro" id="IPR036388">
    <property type="entry name" value="WH-like_DNA-bd_sf"/>
</dbReference>